<evidence type="ECO:0000313" key="5">
    <source>
        <dbReference type="EMBL" id="NDY92096.1"/>
    </source>
</evidence>
<name>A0A7C9PHI7_9BURK</name>
<reference evidence="5 6" key="1">
    <citation type="submission" date="2020-02" db="EMBL/GenBank/DDBJ databases">
        <title>Ideonella bacterium strain TBM-1.</title>
        <authorList>
            <person name="Chen W.-M."/>
        </authorList>
    </citation>
    <scope>NUCLEOTIDE SEQUENCE [LARGE SCALE GENOMIC DNA]</scope>
    <source>
        <strain evidence="5 6">TBM-1</strain>
    </source>
</reference>
<comment type="caution">
    <text evidence="5">The sequence shown here is derived from an EMBL/GenBank/DDBJ whole genome shotgun (WGS) entry which is preliminary data.</text>
</comment>
<organism evidence="5 6">
    <name type="scientific">Ideonella livida</name>
    <dbReference type="NCBI Taxonomy" id="2707176"/>
    <lineage>
        <taxon>Bacteria</taxon>
        <taxon>Pseudomonadati</taxon>
        <taxon>Pseudomonadota</taxon>
        <taxon>Betaproteobacteria</taxon>
        <taxon>Burkholderiales</taxon>
        <taxon>Sphaerotilaceae</taxon>
        <taxon>Ideonella</taxon>
    </lineage>
</organism>
<protein>
    <submittedName>
        <fullName evidence="5">ABC transporter substrate-binding protein</fullName>
    </submittedName>
</protein>
<dbReference type="PANTHER" id="PTHR30483">
    <property type="entry name" value="LEUCINE-SPECIFIC-BINDING PROTEIN"/>
    <property type="match status" value="1"/>
</dbReference>
<dbReference type="SUPFAM" id="SSF53822">
    <property type="entry name" value="Periplasmic binding protein-like I"/>
    <property type="match status" value="1"/>
</dbReference>
<dbReference type="Gene3D" id="3.40.50.2300">
    <property type="match status" value="2"/>
</dbReference>
<gene>
    <name evidence="5" type="ORF">G3A44_12940</name>
</gene>
<dbReference type="Proteomes" id="UP000484255">
    <property type="component" value="Unassembled WGS sequence"/>
</dbReference>
<evidence type="ECO:0000259" key="4">
    <source>
        <dbReference type="Pfam" id="PF13458"/>
    </source>
</evidence>
<sequence length="378" mass="39512">MSRWLTVCAAAVASLAALPARADITVGVTLSTTGPLSSLGLPVQASLALWPKTLAGQPLKVVVLDDGSDPSAAVRNARRLVTEQQADVLLGSSGVPAVLSVAQVATETRTVQLALAPAPRPGGAQDWTFALPQPVSLMAQTLARRMVADKVHKVAVLGWNEAYGESWVQAFGPAAQAQGLQIIGTERFAPPDTSVTAQVLKVLASQPEAVLVVAAGTGSVMPQAALRERGFKGPIYHTHGAASPDLIRVGGKLMEGAVLPAGPMLVAEQLPASHPSRPVALAYVQAFEGKHGPGSRTQFGGHAHDALQVLERIVPLALKQAQPGTAAFRQALRQALESEREIALSHGVVNFTPTDHIGFDARGVVVLRIEQGQFRLQP</sequence>
<keyword evidence="6" id="KW-1185">Reference proteome</keyword>
<keyword evidence="2 3" id="KW-0732">Signal</keyword>
<evidence type="ECO:0000256" key="1">
    <source>
        <dbReference type="ARBA" id="ARBA00010062"/>
    </source>
</evidence>
<evidence type="ECO:0000256" key="3">
    <source>
        <dbReference type="SAM" id="SignalP"/>
    </source>
</evidence>
<evidence type="ECO:0000256" key="2">
    <source>
        <dbReference type="ARBA" id="ARBA00022729"/>
    </source>
</evidence>
<dbReference type="PANTHER" id="PTHR30483:SF38">
    <property type="entry name" value="BLR7848 PROTEIN"/>
    <property type="match status" value="1"/>
</dbReference>
<evidence type="ECO:0000313" key="6">
    <source>
        <dbReference type="Proteomes" id="UP000484255"/>
    </source>
</evidence>
<dbReference type="CDD" id="cd06333">
    <property type="entry name" value="PBP1_ABC_RPA1789-like"/>
    <property type="match status" value="1"/>
</dbReference>
<accession>A0A7C9PHI7</accession>
<comment type="similarity">
    <text evidence="1">Belongs to the leucine-binding protein family.</text>
</comment>
<feature type="domain" description="Leucine-binding protein" evidence="4">
    <location>
        <begin position="24"/>
        <end position="357"/>
    </location>
</feature>
<dbReference type="InterPro" id="IPR028081">
    <property type="entry name" value="Leu-bd"/>
</dbReference>
<dbReference type="InterPro" id="IPR028082">
    <property type="entry name" value="Peripla_BP_I"/>
</dbReference>
<feature type="chain" id="PRO_5028851621" evidence="3">
    <location>
        <begin position="23"/>
        <end position="378"/>
    </location>
</feature>
<proteinExistence type="inferred from homology"/>
<dbReference type="InterPro" id="IPR051010">
    <property type="entry name" value="BCAA_transport"/>
</dbReference>
<dbReference type="EMBL" id="JAAGOH010000014">
    <property type="protein sequence ID" value="NDY92096.1"/>
    <property type="molecule type" value="Genomic_DNA"/>
</dbReference>
<dbReference type="Pfam" id="PF13458">
    <property type="entry name" value="Peripla_BP_6"/>
    <property type="match status" value="1"/>
</dbReference>
<dbReference type="AlphaFoldDB" id="A0A7C9PHI7"/>
<feature type="signal peptide" evidence="3">
    <location>
        <begin position="1"/>
        <end position="22"/>
    </location>
</feature>